<evidence type="ECO:0000313" key="13">
    <source>
        <dbReference type="EMBL" id="MDU0341595.1"/>
    </source>
</evidence>
<feature type="domain" description="Aminoglycoside phosphotransferase" evidence="12">
    <location>
        <begin position="184"/>
        <end position="432"/>
    </location>
</feature>
<comment type="subcellular location">
    <subcellularLocation>
        <location evidence="1">Cytoplasm</location>
    </subcellularLocation>
</comment>
<dbReference type="Gene3D" id="3.90.1200.10">
    <property type="match status" value="1"/>
</dbReference>
<dbReference type="Pfam" id="PF02367">
    <property type="entry name" value="TsaE"/>
    <property type="match status" value="1"/>
</dbReference>
<dbReference type="Proteomes" id="UP001254257">
    <property type="component" value="Unassembled WGS sequence"/>
</dbReference>
<keyword evidence="8" id="KW-0067">ATP-binding</keyword>
<evidence type="ECO:0000256" key="11">
    <source>
        <dbReference type="SAM" id="MobiDB-lite"/>
    </source>
</evidence>
<evidence type="ECO:0000256" key="5">
    <source>
        <dbReference type="ARBA" id="ARBA00022694"/>
    </source>
</evidence>
<protein>
    <recommendedName>
        <fullName evidence="3">tRNA threonylcarbamoyladenosine biosynthesis protein TsaE</fullName>
    </recommendedName>
    <alternativeName>
        <fullName evidence="10">t(6)A37 threonylcarbamoyladenosine biosynthesis protein TsaE</fullName>
    </alternativeName>
</protein>
<proteinExistence type="inferred from homology"/>
<feature type="region of interest" description="Disordered" evidence="11">
    <location>
        <begin position="514"/>
        <end position="543"/>
    </location>
</feature>
<dbReference type="Pfam" id="PF01636">
    <property type="entry name" value="APH"/>
    <property type="match status" value="1"/>
</dbReference>
<dbReference type="InterPro" id="IPR027417">
    <property type="entry name" value="P-loop_NTPase"/>
</dbReference>
<evidence type="ECO:0000256" key="6">
    <source>
        <dbReference type="ARBA" id="ARBA00022723"/>
    </source>
</evidence>
<keyword evidence="14" id="KW-1185">Reference proteome</keyword>
<reference evidence="13 14" key="1">
    <citation type="submission" date="2023-09" db="EMBL/GenBank/DDBJ databases">
        <title>Whole genome shotgun sequencing (WGS) of Bosea sp. ZW T0_25, isolated from stored onions (Allium cepa).</title>
        <authorList>
            <person name="Stoll D.A."/>
            <person name="Huch M."/>
        </authorList>
    </citation>
    <scope>NUCLEOTIDE SEQUENCE [LARGE SCALE GENOMIC DNA]</scope>
    <source>
        <strain evidence="13 14">ZW T0_25</strain>
    </source>
</reference>
<dbReference type="PANTHER" id="PTHR33540:SF2">
    <property type="entry name" value="TRNA THREONYLCARBAMOYLADENOSINE BIOSYNTHESIS PROTEIN TSAE"/>
    <property type="match status" value="1"/>
</dbReference>
<dbReference type="InterPro" id="IPR002575">
    <property type="entry name" value="Aminoglycoside_PTrfase"/>
</dbReference>
<comment type="caution">
    <text evidence="13">The sequence shown here is derived from an EMBL/GenBank/DDBJ whole genome shotgun (WGS) entry which is preliminary data.</text>
</comment>
<dbReference type="SUPFAM" id="SSF52540">
    <property type="entry name" value="P-loop containing nucleoside triphosphate hydrolases"/>
    <property type="match status" value="1"/>
</dbReference>
<gene>
    <name evidence="13" type="primary">tsaE</name>
    <name evidence="13" type="ORF">RKE40_16980</name>
</gene>
<keyword evidence="7" id="KW-0547">Nucleotide-binding</keyword>
<name>A0ABU3SB75_9HYPH</name>
<keyword evidence="9" id="KW-0460">Magnesium</keyword>
<feature type="compositionally biased region" description="Low complexity" evidence="11">
    <location>
        <begin position="529"/>
        <end position="543"/>
    </location>
</feature>
<dbReference type="PIRSF" id="PIRSF036599">
    <property type="entry name" value="AtpPhos"/>
    <property type="match status" value="1"/>
</dbReference>
<dbReference type="Gene3D" id="3.30.200.20">
    <property type="entry name" value="Phosphorylase Kinase, domain 1"/>
    <property type="match status" value="1"/>
</dbReference>
<evidence type="ECO:0000256" key="1">
    <source>
        <dbReference type="ARBA" id="ARBA00004496"/>
    </source>
</evidence>
<sequence length="543" mass="59182">MSEEAARAGTHTVLLTDEAATIRLARDIADILRTGDIVALSGHLGAGKSLIARAMLRRLAEDPDLEAPSPTFTLVQSYDVPKGLLLHADLYRVRSPDELDDLGLIEDLERAITLVEWPDRAGARLPAGRRLDIVIEVDPENPETGRIATLSGGVLWRARLAIAIGARRMIDAAGWSDADRQFMLGDASSRAYERLARENGETAILMISPPRPDGPAIRQGKPYSAIAHLAETVDAFVAMDKGLRSLGLSAPQILAQDLSTGLLLIEDLGPGLVIDENGPIPERYEAAARLLAEMHRHALPTILPVAEARDHVIPDYDREALTIETELVLDWYAPHIAGVTLPAVTRAEFGRIWDRLFDEVFETPATWTLRDYHSPNLIWLPDRVGHARLGLIDFQDAVLGHPAYDLVSLGQDARIDVPAALELKLLAAYAGARRGNDPAFDLAGFARAYAILGAQRNTKIAGIFARLDKRDGKPGYLKHLPRIEAYLRRDLEHPALAELKTWYQTHLPKLFAVPETPAEASAEAEPEAAAEAGPDAGDGDQPA</sequence>
<dbReference type="NCBIfam" id="TIGR00150">
    <property type="entry name" value="T6A_YjeE"/>
    <property type="match status" value="1"/>
</dbReference>
<dbReference type="EMBL" id="JAWDID010000026">
    <property type="protein sequence ID" value="MDU0341595.1"/>
    <property type="molecule type" value="Genomic_DNA"/>
</dbReference>
<organism evidence="13 14">
    <name type="scientific">Bosea rubneri</name>
    <dbReference type="NCBI Taxonomy" id="3075434"/>
    <lineage>
        <taxon>Bacteria</taxon>
        <taxon>Pseudomonadati</taxon>
        <taxon>Pseudomonadota</taxon>
        <taxon>Alphaproteobacteria</taxon>
        <taxon>Hyphomicrobiales</taxon>
        <taxon>Boseaceae</taxon>
        <taxon>Bosea</taxon>
    </lineage>
</organism>
<dbReference type="InterPro" id="IPR003442">
    <property type="entry name" value="T6A_TsaE"/>
</dbReference>
<dbReference type="SUPFAM" id="SSF56112">
    <property type="entry name" value="Protein kinase-like (PK-like)"/>
    <property type="match status" value="1"/>
</dbReference>
<evidence type="ECO:0000256" key="10">
    <source>
        <dbReference type="ARBA" id="ARBA00032441"/>
    </source>
</evidence>
<keyword evidence="4" id="KW-0963">Cytoplasm</keyword>
<dbReference type="InterPro" id="IPR012180">
    <property type="entry name" value="Bifunc_ATPase/PTrfase"/>
</dbReference>
<evidence type="ECO:0000256" key="7">
    <source>
        <dbReference type="ARBA" id="ARBA00022741"/>
    </source>
</evidence>
<dbReference type="RefSeq" id="WP_316019412.1">
    <property type="nucleotide sequence ID" value="NZ_JAWDID010000026.1"/>
</dbReference>
<comment type="similarity">
    <text evidence="2">Belongs to the TsaE family.</text>
</comment>
<dbReference type="Gene3D" id="3.40.50.300">
    <property type="entry name" value="P-loop containing nucleotide triphosphate hydrolases"/>
    <property type="match status" value="1"/>
</dbReference>
<dbReference type="PANTHER" id="PTHR33540">
    <property type="entry name" value="TRNA THREONYLCARBAMOYLADENOSINE BIOSYNTHESIS PROTEIN TSAE"/>
    <property type="match status" value="1"/>
</dbReference>
<evidence type="ECO:0000256" key="9">
    <source>
        <dbReference type="ARBA" id="ARBA00022842"/>
    </source>
</evidence>
<evidence type="ECO:0000259" key="12">
    <source>
        <dbReference type="Pfam" id="PF01636"/>
    </source>
</evidence>
<accession>A0ABU3SB75</accession>
<evidence type="ECO:0000256" key="2">
    <source>
        <dbReference type="ARBA" id="ARBA00007599"/>
    </source>
</evidence>
<keyword evidence="5" id="KW-0819">tRNA processing</keyword>
<keyword evidence="6" id="KW-0479">Metal-binding</keyword>
<evidence type="ECO:0000256" key="3">
    <source>
        <dbReference type="ARBA" id="ARBA00019010"/>
    </source>
</evidence>
<evidence type="ECO:0000313" key="14">
    <source>
        <dbReference type="Proteomes" id="UP001254257"/>
    </source>
</evidence>
<dbReference type="InterPro" id="IPR011009">
    <property type="entry name" value="Kinase-like_dom_sf"/>
</dbReference>
<evidence type="ECO:0000256" key="4">
    <source>
        <dbReference type="ARBA" id="ARBA00022490"/>
    </source>
</evidence>
<evidence type="ECO:0000256" key="8">
    <source>
        <dbReference type="ARBA" id="ARBA00022840"/>
    </source>
</evidence>